<protein>
    <submittedName>
        <fullName evidence="2">DNA ligase</fullName>
    </submittedName>
</protein>
<evidence type="ECO:0000313" key="2">
    <source>
        <dbReference type="EMBL" id="MDX2914000.1"/>
    </source>
</evidence>
<keyword evidence="2" id="KW-0436">Ligase</keyword>
<dbReference type="GO" id="GO:0016874">
    <property type="term" value="F:ligase activity"/>
    <property type="evidence" value="ECO:0007669"/>
    <property type="project" value="UniProtKB-KW"/>
</dbReference>
<accession>A0ABU4LDY9</accession>
<comment type="caution">
    <text evidence="2">The sequence shown here is derived from an EMBL/GenBank/DDBJ whole genome shotgun (WGS) entry which is preliminary data.</text>
</comment>
<dbReference type="Gene3D" id="3.30.470.30">
    <property type="entry name" value="DNA ligase/mRNA capping enzyme"/>
    <property type="match status" value="1"/>
</dbReference>
<dbReference type="Gene3D" id="3.30.1490.70">
    <property type="match status" value="1"/>
</dbReference>
<name>A0ABU4LDY9_9ACTN</name>
<gene>
    <name evidence="2" type="ORF">PV517_35695</name>
</gene>
<sequence>MEFPVAVALAQAVPELPAGRGWWFEPKLDGHRTILWCEAGRVRLQSRSGRDVSAVWADLARAGQRLPVGTVLDGEAVVYVDGRVDFGAAQARAASSPARAAQLAARHPASFAAWDILVHSELGDVRSRPYVERRALLLDVLQDVGPPLQAVPATDDRETALVWYEALRPQGVEGLVAKHAASPYRASRIWRKVRHAETVDVDVVGFTGSRARPRALAVRLPEGPTVLSQPVSAPVARAVAVRLAGAGPGRSARTASGAAYSAVETGLVAEVLAGTTRHGVVTVTRLR</sequence>
<dbReference type="InterPro" id="IPR012310">
    <property type="entry name" value="DNA_ligase_ATP-dep_cent"/>
</dbReference>
<dbReference type="EMBL" id="JARAVY010000017">
    <property type="protein sequence ID" value="MDX2914000.1"/>
    <property type="molecule type" value="Genomic_DNA"/>
</dbReference>
<feature type="domain" description="ATP-dependent DNA ligase family profile" evidence="1">
    <location>
        <begin position="19"/>
        <end position="192"/>
    </location>
</feature>
<dbReference type="RefSeq" id="WP_237276703.1">
    <property type="nucleotide sequence ID" value="NZ_JAGJBZ010000005.1"/>
</dbReference>
<organism evidence="2 3">
    <name type="scientific">Streptomyces griseiscabiei</name>
    <dbReference type="NCBI Taxonomy" id="2993540"/>
    <lineage>
        <taxon>Bacteria</taxon>
        <taxon>Bacillati</taxon>
        <taxon>Actinomycetota</taxon>
        <taxon>Actinomycetes</taxon>
        <taxon>Kitasatosporales</taxon>
        <taxon>Streptomycetaceae</taxon>
        <taxon>Streptomyces</taxon>
    </lineage>
</organism>
<reference evidence="2 3" key="1">
    <citation type="journal article" date="2023" name="Microb. Genom.">
        <title>Mesoterricola silvestris gen. nov., sp. nov., Mesoterricola sediminis sp. nov., Geothrix oryzae sp. nov., Geothrix edaphica sp. nov., Geothrix rubra sp. nov., and Geothrix limicola sp. nov., six novel members of Acidobacteriota isolated from soils.</title>
        <authorList>
            <person name="Weisberg A.J."/>
            <person name="Pearce E."/>
            <person name="Kramer C.G."/>
            <person name="Chang J.H."/>
            <person name="Clarke C.R."/>
        </authorList>
    </citation>
    <scope>NUCLEOTIDE SEQUENCE [LARGE SCALE GENOMIC DNA]</scope>
    <source>
        <strain evidence="2 3">NRRL_B-2795</strain>
    </source>
</reference>
<evidence type="ECO:0000259" key="1">
    <source>
        <dbReference type="Pfam" id="PF01068"/>
    </source>
</evidence>
<evidence type="ECO:0000313" key="3">
    <source>
        <dbReference type="Proteomes" id="UP001271723"/>
    </source>
</evidence>
<keyword evidence="3" id="KW-1185">Reference proteome</keyword>
<dbReference type="Proteomes" id="UP001271723">
    <property type="component" value="Unassembled WGS sequence"/>
</dbReference>
<dbReference type="SUPFAM" id="SSF56091">
    <property type="entry name" value="DNA ligase/mRNA capping enzyme, catalytic domain"/>
    <property type="match status" value="1"/>
</dbReference>
<proteinExistence type="predicted"/>
<dbReference type="Pfam" id="PF01068">
    <property type="entry name" value="DNA_ligase_A_M"/>
    <property type="match status" value="1"/>
</dbReference>